<reference evidence="2" key="1">
    <citation type="journal article" date="2019" name="Int. J. Syst. Evol. Microbiol.">
        <title>The Global Catalogue of Microorganisms (GCM) 10K type strain sequencing project: providing services to taxonomists for standard genome sequencing and annotation.</title>
        <authorList>
            <consortium name="The Broad Institute Genomics Platform"/>
            <consortium name="The Broad Institute Genome Sequencing Center for Infectious Disease"/>
            <person name="Wu L."/>
            <person name="Ma J."/>
        </authorList>
    </citation>
    <scope>NUCLEOTIDE SEQUENCE [LARGE SCALE GENOMIC DNA]</scope>
    <source>
        <strain evidence="2">IBRC-M 10813</strain>
    </source>
</reference>
<proteinExistence type="predicted"/>
<name>A0ABV8JAI9_9BACL</name>
<dbReference type="RefSeq" id="WP_380701196.1">
    <property type="nucleotide sequence ID" value="NZ_JBHSAP010000003.1"/>
</dbReference>
<evidence type="ECO:0000313" key="2">
    <source>
        <dbReference type="Proteomes" id="UP001595843"/>
    </source>
</evidence>
<gene>
    <name evidence="1" type="ORF">ACFOUO_00855</name>
</gene>
<dbReference type="Proteomes" id="UP001595843">
    <property type="component" value="Unassembled WGS sequence"/>
</dbReference>
<accession>A0ABV8JAI9</accession>
<protein>
    <submittedName>
        <fullName evidence="1">Uncharacterized protein</fullName>
    </submittedName>
</protein>
<evidence type="ECO:0000313" key="1">
    <source>
        <dbReference type="EMBL" id="MFC4075363.1"/>
    </source>
</evidence>
<dbReference type="EMBL" id="JBHSAP010000003">
    <property type="protein sequence ID" value="MFC4075363.1"/>
    <property type="molecule type" value="Genomic_DNA"/>
</dbReference>
<organism evidence="1 2">
    <name type="scientific">Salinithrix halophila</name>
    <dbReference type="NCBI Taxonomy" id="1485204"/>
    <lineage>
        <taxon>Bacteria</taxon>
        <taxon>Bacillati</taxon>
        <taxon>Bacillota</taxon>
        <taxon>Bacilli</taxon>
        <taxon>Bacillales</taxon>
        <taxon>Thermoactinomycetaceae</taxon>
        <taxon>Salinithrix</taxon>
    </lineage>
</organism>
<sequence length="48" mass="5764">MTRWRRIDHSADTSRLGIEAEGPAYKRVGRLVRQRRRHDARTIMRMEA</sequence>
<comment type="caution">
    <text evidence="1">The sequence shown here is derived from an EMBL/GenBank/DDBJ whole genome shotgun (WGS) entry which is preliminary data.</text>
</comment>
<keyword evidence="2" id="KW-1185">Reference proteome</keyword>